<sequence length="105" mass="11834">MTSPGPFSIGLVSAGPPPGWYRDPGPIRHSLNRHKRRNAFHLMYLRRFRVATTTTGHTALTFEMSANTGKDRIQRKDELLEARPITITLRVSDKSVVNDLQSGVY</sequence>
<keyword evidence="2" id="KW-1185">Reference proteome</keyword>
<protein>
    <submittedName>
        <fullName evidence="1">Uncharacterized protein</fullName>
    </submittedName>
</protein>
<accession>A0ABN6ICI5</accession>
<proteinExistence type="predicted"/>
<evidence type="ECO:0000313" key="2">
    <source>
        <dbReference type="Proteomes" id="UP000826012"/>
    </source>
</evidence>
<dbReference type="RefSeq" id="WP_221044366.1">
    <property type="nucleotide sequence ID" value="NZ_AP024828.1"/>
</dbReference>
<name>A0ABN6ICI5_9MYCO</name>
<gene>
    <name evidence="1" type="ORF">MTY59_06060</name>
</gene>
<dbReference type="EMBL" id="AP024828">
    <property type="protein sequence ID" value="BCZ20751.1"/>
    <property type="molecule type" value="Genomic_DNA"/>
</dbReference>
<organism evidence="1 2">
    <name type="scientific">Mycobacterium senriense</name>
    <dbReference type="NCBI Taxonomy" id="2775496"/>
    <lineage>
        <taxon>Bacteria</taxon>
        <taxon>Bacillati</taxon>
        <taxon>Actinomycetota</taxon>
        <taxon>Actinomycetes</taxon>
        <taxon>Mycobacteriales</taxon>
        <taxon>Mycobacteriaceae</taxon>
        <taxon>Mycobacterium</taxon>
        <taxon>Mycobacterium avium complex (MAC)</taxon>
    </lineage>
</organism>
<dbReference type="Proteomes" id="UP000826012">
    <property type="component" value="Chromosome"/>
</dbReference>
<reference evidence="1 2" key="1">
    <citation type="submission" date="2021-07" db="EMBL/GenBank/DDBJ databases">
        <title>Complete genome sequence of nontuberculous Mycobacterium sp. TY59.</title>
        <authorList>
            <person name="Fukushima K."/>
        </authorList>
    </citation>
    <scope>NUCLEOTIDE SEQUENCE [LARGE SCALE GENOMIC DNA]</scope>
    <source>
        <strain evidence="1 2">TY59</strain>
    </source>
</reference>
<reference evidence="1 2" key="2">
    <citation type="submission" date="2021-07" db="EMBL/GenBank/DDBJ databases">
        <authorList>
            <person name="Matsumoto Y."/>
            <person name="Motooka D."/>
            <person name="Nakamura S."/>
        </authorList>
    </citation>
    <scope>NUCLEOTIDE SEQUENCE [LARGE SCALE GENOMIC DNA]</scope>
    <source>
        <strain evidence="1 2">TY59</strain>
    </source>
</reference>
<evidence type="ECO:0000313" key="1">
    <source>
        <dbReference type="EMBL" id="BCZ20751.1"/>
    </source>
</evidence>